<dbReference type="Gene3D" id="3.30.70.1820">
    <property type="entry name" value="L1 transposable element, RRM domain"/>
    <property type="match status" value="1"/>
</dbReference>
<dbReference type="Proteomes" id="UP001295444">
    <property type="component" value="Chromosome 05"/>
</dbReference>
<dbReference type="EMBL" id="OW240916">
    <property type="protein sequence ID" value="CAH2294425.1"/>
    <property type="molecule type" value="Genomic_DNA"/>
</dbReference>
<protein>
    <submittedName>
        <fullName evidence="2">Uncharacterized protein</fullName>
    </submittedName>
</protein>
<dbReference type="InterPro" id="IPR004244">
    <property type="entry name" value="Transposase_22"/>
</dbReference>
<reference evidence="2" key="1">
    <citation type="submission" date="2022-03" db="EMBL/GenBank/DDBJ databases">
        <authorList>
            <person name="Alioto T."/>
            <person name="Alioto T."/>
            <person name="Gomez Garrido J."/>
        </authorList>
    </citation>
    <scope>NUCLEOTIDE SEQUENCE</scope>
</reference>
<feature type="compositionally biased region" description="Basic and acidic residues" evidence="1">
    <location>
        <begin position="379"/>
        <end position="392"/>
    </location>
</feature>
<proteinExistence type="predicted"/>
<feature type="region of interest" description="Disordered" evidence="1">
    <location>
        <begin position="376"/>
        <end position="402"/>
    </location>
</feature>
<evidence type="ECO:0000256" key="1">
    <source>
        <dbReference type="SAM" id="MobiDB-lite"/>
    </source>
</evidence>
<evidence type="ECO:0000313" key="2">
    <source>
        <dbReference type="EMBL" id="CAH2294425.1"/>
    </source>
</evidence>
<accession>A0AAD1SCM4</accession>
<dbReference type="PANTHER" id="PTHR11505">
    <property type="entry name" value="L1 TRANSPOSABLE ELEMENT-RELATED"/>
    <property type="match status" value="1"/>
</dbReference>
<keyword evidence="3" id="KW-1185">Reference proteome</keyword>
<evidence type="ECO:0000313" key="3">
    <source>
        <dbReference type="Proteomes" id="UP001295444"/>
    </source>
</evidence>
<sequence>MYVPKTHGGLGLPNFLHYYHTAQLAQVQQWHTLPESKRWVDLEHAILGMGKTKRALSAGQPGGALLRSQTGPMDDYLAGPPGLSDAIDLPIPASPSSSMAGSSRGTNEPAALSQISLDIAAISSSMLTRWDRSEMVAELRAVIREEIAAVRADLTALEHRVDALDAEHLQTTHRQQAADLATTRQGNLLLALRRQVEDLDNRGRRNNIRIRGLPEAEGELPHELLTCLFSQLLGEAAPDDFGIERAHRALWAPRRDGMPRDLICALTSFPLKEELMKAARSRPDLRYMDAPVALYHDLSQTTLDTRRALRPLTRLLQERRIPYKWGFPFSLQARVGNMWYVLLWPNDVPRFLRNAGLPHIAVPNWILGEPPAWASGPDEAAHNLHPDSELPRRRGGPNGPEE</sequence>
<organism evidence="2 3">
    <name type="scientific">Pelobates cultripes</name>
    <name type="common">Western spadefoot toad</name>
    <dbReference type="NCBI Taxonomy" id="61616"/>
    <lineage>
        <taxon>Eukaryota</taxon>
        <taxon>Metazoa</taxon>
        <taxon>Chordata</taxon>
        <taxon>Craniata</taxon>
        <taxon>Vertebrata</taxon>
        <taxon>Euteleostomi</taxon>
        <taxon>Amphibia</taxon>
        <taxon>Batrachia</taxon>
        <taxon>Anura</taxon>
        <taxon>Pelobatoidea</taxon>
        <taxon>Pelobatidae</taxon>
        <taxon>Pelobates</taxon>
    </lineage>
</organism>
<name>A0AAD1SCM4_PELCU</name>
<dbReference type="AlphaFoldDB" id="A0AAD1SCM4"/>
<gene>
    <name evidence="2" type="ORF">PECUL_23A005916</name>
</gene>